<feature type="non-terminal residue" evidence="1">
    <location>
        <position position="64"/>
    </location>
</feature>
<name>A0A8S0VME9_OLEEU</name>
<evidence type="ECO:0000313" key="1">
    <source>
        <dbReference type="EMBL" id="CAA3033216.1"/>
    </source>
</evidence>
<dbReference type="AlphaFoldDB" id="A0A8S0VME9"/>
<gene>
    <name evidence="1" type="ORF">OLEA9_A062706</name>
</gene>
<organism evidence="1 2">
    <name type="scientific">Olea europaea subsp. europaea</name>
    <dbReference type="NCBI Taxonomy" id="158383"/>
    <lineage>
        <taxon>Eukaryota</taxon>
        <taxon>Viridiplantae</taxon>
        <taxon>Streptophyta</taxon>
        <taxon>Embryophyta</taxon>
        <taxon>Tracheophyta</taxon>
        <taxon>Spermatophyta</taxon>
        <taxon>Magnoliopsida</taxon>
        <taxon>eudicotyledons</taxon>
        <taxon>Gunneridae</taxon>
        <taxon>Pentapetalae</taxon>
        <taxon>asterids</taxon>
        <taxon>lamiids</taxon>
        <taxon>Lamiales</taxon>
        <taxon>Oleaceae</taxon>
        <taxon>Oleeae</taxon>
        <taxon>Olea</taxon>
    </lineage>
</organism>
<dbReference type="EMBL" id="CACTIH010009995">
    <property type="protein sequence ID" value="CAA3033216.1"/>
    <property type="molecule type" value="Genomic_DNA"/>
</dbReference>
<protein>
    <submittedName>
        <fullName evidence="1">Uncharacterized protein</fullName>
    </submittedName>
</protein>
<proteinExistence type="predicted"/>
<evidence type="ECO:0000313" key="2">
    <source>
        <dbReference type="Proteomes" id="UP000594638"/>
    </source>
</evidence>
<keyword evidence="2" id="KW-1185">Reference proteome</keyword>
<reference evidence="1 2" key="1">
    <citation type="submission" date="2019-12" db="EMBL/GenBank/DDBJ databases">
        <authorList>
            <person name="Alioto T."/>
            <person name="Alioto T."/>
            <person name="Gomez Garrido J."/>
        </authorList>
    </citation>
    <scope>NUCLEOTIDE SEQUENCE [LARGE SCALE GENOMIC DNA]</scope>
</reference>
<comment type="caution">
    <text evidence="1">The sequence shown here is derived from an EMBL/GenBank/DDBJ whole genome shotgun (WGS) entry which is preliminary data.</text>
</comment>
<dbReference type="Proteomes" id="UP000594638">
    <property type="component" value="Unassembled WGS sequence"/>
</dbReference>
<sequence>MGKVVVTWMVTGISNVLGSSEATTDIHEQQPRRFRMRTCSKPLNVFPIGYTIGPHSGMATGENM</sequence>
<dbReference type="Gramene" id="OE9A062706T1">
    <property type="protein sequence ID" value="OE9A062706C1"/>
    <property type="gene ID" value="OE9A062706"/>
</dbReference>
<accession>A0A8S0VME9</accession>